<name>A0A1F8CIN6_9BACT</name>
<comment type="caution">
    <text evidence="1">The sequence shown here is derived from an EMBL/GenBank/DDBJ whole genome shotgun (WGS) entry which is preliminary data.</text>
</comment>
<dbReference type="AlphaFoldDB" id="A0A1F8CIN6"/>
<evidence type="ECO:0000313" key="1">
    <source>
        <dbReference type="EMBL" id="OGM76132.1"/>
    </source>
</evidence>
<organism evidence="1 2">
    <name type="scientific">Candidatus Woesebacteria bacterium RIFOXYA1_FULL_40_18</name>
    <dbReference type="NCBI Taxonomy" id="1802532"/>
    <lineage>
        <taxon>Bacteria</taxon>
        <taxon>Candidatus Woeseibacteriota</taxon>
    </lineage>
</organism>
<dbReference type="EMBL" id="MGHS01000039">
    <property type="protein sequence ID" value="OGM76132.1"/>
    <property type="molecule type" value="Genomic_DNA"/>
</dbReference>
<protein>
    <submittedName>
        <fullName evidence="1">Uncharacterized protein</fullName>
    </submittedName>
</protein>
<dbReference type="Proteomes" id="UP000177855">
    <property type="component" value="Unassembled WGS sequence"/>
</dbReference>
<dbReference type="STRING" id="1802532.A2210_02885"/>
<sequence length="207" mass="24135">MRKTYFISKILDRFHRGWLTSFSLAGQRTELPYSTKVVLIKNLKDGQLIRVEENNIRGEIVKIPFLFSNFGQHQSYLSKNKINYSKLRLKLRKKDGLLLLGDKKYRCVVDENITNGDYLIKFPLPKLNLDPKLTNETSGGSRFANTWFPITRRDDRSMGRFLHFGSFSKGCITVRFDEDMNSIWSEIYLKIILARMNNNTLASLRVS</sequence>
<proteinExistence type="predicted"/>
<reference evidence="1 2" key="1">
    <citation type="journal article" date="2016" name="Nat. Commun.">
        <title>Thousands of microbial genomes shed light on interconnected biogeochemical processes in an aquifer system.</title>
        <authorList>
            <person name="Anantharaman K."/>
            <person name="Brown C.T."/>
            <person name="Hug L.A."/>
            <person name="Sharon I."/>
            <person name="Castelle C.J."/>
            <person name="Probst A.J."/>
            <person name="Thomas B.C."/>
            <person name="Singh A."/>
            <person name="Wilkins M.J."/>
            <person name="Karaoz U."/>
            <person name="Brodie E.L."/>
            <person name="Williams K.H."/>
            <person name="Hubbard S.S."/>
            <person name="Banfield J.F."/>
        </authorList>
    </citation>
    <scope>NUCLEOTIDE SEQUENCE [LARGE SCALE GENOMIC DNA]</scope>
</reference>
<gene>
    <name evidence="1" type="ORF">A2210_02885</name>
</gene>
<accession>A0A1F8CIN6</accession>
<evidence type="ECO:0000313" key="2">
    <source>
        <dbReference type="Proteomes" id="UP000177855"/>
    </source>
</evidence>